<comment type="subcellular location">
    <subcellularLocation>
        <location evidence="1">Membrane</location>
    </subcellularLocation>
</comment>
<evidence type="ECO:0000313" key="8">
    <source>
        <dbReference type="Proteomes" id="UP000001695"/>
    </source>
</evidence>
<evidence type="ECO:0000256" key="3">
    <source>
        <dbReference type="ARBA" id="ARBA00022946"/>
    </source>
</evidence>
<dbReference type="InterPro" id="IPR007379">
    <property type="entry name" value="Tim44-like_dom"/>
</dbReference>
<evidence type="ECO:0000256" key="2">
    <source>
        <dbReference type="ARBA" id="ARBA00009597"/>
    </source>
</evidence>
<dbReference type="KEGG" id="bid:Bind_3111"/>
<dbReference type="Pfam" id="PF04280">
    <property type="entry name" value="Tim44"/>
    <property type="match status" value="1"/>
</dbReference>
<proteinExistence type="inferred from homology"/>
<dbReference type="InterPro" id="IPR039544">
    <property type="entry name" value="Tim44-like"/>
</dbReference>
<dbReference type="eggNOG" id="COG4395">
    <property type="taxonomic scope" value="Bacteria"/>
</dbReference>
<dbReference type="GO" id="GO:0016020">
    <property type="term" value="C:membrane"/>
    <property type="evidence" value="ECO:0007669"/>
    <property type="project" value="UniProtKB-SubCell"/>
</dbReference>
<reference evidence="8" key="1">
    <citation type="submission" date="2008-03" db="EMBL/GenBank/DDBJ databases">
        <title>Complete sequence of chromosome of Beijerinckia indica subsp. indica ATCC 9039.</title>
        <authorList>
            <consortium name="US DOE Joint Genome Institute"/>
            <person name="Copeland A."/>
            <person name="Lucas S."/>
            <person name="Lapidus A."/>
            <person name="Glavina del Rio T."/>
            <person name="Dalin E."/>
            <person name="Tice H."/>
            <person name="Bruce D."/>
            <person name="Goodwin L."/>
            <person name="Pitluck S."/>
            <person name="LaButti K."/>
            <person name="Schmutz J."/>
            <person name="Larimer F."/>
            <person name="Land M."/>
            <person name="Hauser L."/>
            <person name="Kyrpides N."/>
            <person name="Mikhailova N."/>
            <person name="Dunfield P.F."/>
            <person name="Dedysh S.N."/>
            <person name="Liesack W."/>
            <person name="Saw J.H."/>
            <person name="Alam M."/>
            <person name="Chen Y."/>
            <person name="Murrell J.C."/>
            <person name="Richardson P."/>
        </authorList>
    </citation>
    <scope>NUCLEOTIDE SEQUENCE [LARGE SCALE GENOMIC DNA]</scope>
    <source>
        <strain evidence="8">ATCC 9039 / DSM 1715 / NCIMB 8712</strain>
    </source>
</reference>
<accession>B2IC75</accession>
<dbReference type="GO" id="GO:0051087">
    <property type="term" value="F:protein-folding chaperone binding"/>
    <property type="evidence" value="ECO:0007669"/>
    <property type="project" value="TreeGrafter"/>
</dbReference>
<dbReference type="Gene3D" id="3.10.450.240">
    <property type="match status" value="1"/>
</dbReference>
<evidence type="ECO:0000256" key="4">
    <source>
        <dbReference type="ARBA" id="ARBA00023136"/>
    </source>
</evidence>
<dbReference type="SUPFAM" id="SSF54427">
    <property type="entry name" value="NTF2-like"/>
    <property type="match status" value="1"/>
</dbReference>
<name>B2IC75_BEII9</name>
<gene>
    <name evidence="7" type="ordered locus">Bind_3111</name>
</gene>
<dbReference type="PANTHER" id="PTHR10721">
    <property type="entry name" value="MITOCHONDRIAL IMPORT INNER MEMBRANE TRANSLOCASE SUBUNIT TIM44"/>
    <property type="match status" value="1"/>
</dbReference>
<comment type="similarity">
    <text evidence="2">Belongs to the Tim44 family.</text>
</comment>
<feature type="compositionally biased region" description="Low complexity" evidence="5">
    <location>
        <begin position="77"/>
        <end position="88"/>
    </location>
</feature>
<feature type="region of interest" description="Disordered" evidence="5">
    <location>
        <begin position="33"/>
        <end position="88"/>
    </location>
</feature>
<dbReference type="PANTHER" id="PTHR10721:SF1">
    <property type="entry name" value="MITOCHONDRIAL IMPORT INNER MEMBRANE TRANSLOCASE SUBUNIT TIM44"/>
    <property type="match status" value="1"/>
</dbReference>
<dbReference type="PIRSF" id="PIRSF031890">
    <property type="entry name" value="UCP031890_transporter_Tim44"/>
    <property type="match status" value="1"/>
</dbReference>
<dbReference type="NCBIfam" id="NF033779">
    <property type="entry name" value="Tim44_TimA_adap"/>
    <property type="match status" value="1"/>
</dbReference>
<evidence type="ECO:0000259" key="6">
    <source>
        <dbReference type="SMART" id="SM00978"/>
    </source>
</evidence>
<evidence type="ECO:0000256" key="5">
    <source>
        <dbReference type="SAM" id="MobiDB-lite"/>
    </source>
</evidence>
<dbReference type="SMART" id="SM00978">
    <property type="entry name" value="Tim44"/>
    <property type="match status" value="1"/>
</dbReference>
<keyword evidence="4" id="KW-0472">Membrane</keyword>
<dbReference type="GO" id="GO:0030150">
    <property type="term" value="P:protein import into mitochondrial matrix"/>
    <property type="evidence" value="ECO:0007669"/>
    <property type="project" value="TreeGrafter"/>
</dbReference>
<feature type="compositionally biased region" description="Polar residues" evidence="5">
    <location>
        <begin position="52"/>
        <end position="63"/>
    </location>
</feature>
<sequence>MTHEPPFDMSIVIFALLAAFLIWKLRSVLGTRQGNEEPRDNSVPGQWPSLFSPKSQDPSQANKNGAPGQPTFPNRPSPAGASGAPAEAGRNWSAFVEPNSPAAAGLEAIAKADPAFAPGPFLEGARHAYEMIVNAFAEGQRSALANLLVRDVYAGFEAAITERESQGHKVELTFVSLDAAKIEEAALFHQIAEITLRYKAKMIKVTRDAQGAVVEGSPDHVVDVDDLWTFERMIGSQDPNWKLAATKTGTMASEATETRE</sequence>
<protein>
    <submittedName>
        <fullName evidence="7">Import inner membrane translocase subunit Tim44</fullName>
    </submittedName>
</protein>
<keyword evidence="3" id="KW-0809">Transit peptide</keyword>
<keyword evidence="8" id="KW-1185">Reference proteome</keyword>
<dbReference type="AlphaFoldDB" id="B2IC75"/>
<organism evidence="7 8">
    <name type="scientific">Beijerinckia indica subsp. indica (strain ATCC 9039 / DSM 1715 / NCIMB 8712)</name>
    <dbReference type="NCBI Taxonomy" id="395963"/>
    <lineage>
        <taxon>Bacteria</taxon>
        <taxon>Pseudomonadati</taxon>
        <taxon>Pseudomonadota</taxon>
        <taxon>Alphaproteobacteria</taxon>
        <taxon>Hyphomicrobiales</taxon>
        <taxon>Beijerinckiaceae</taxon>
        <taxon>Beijerinckia</taxon>
    </lineage>
</organism>
<dbReference type="InterPro" id="IPR032710">
    <property type="entry name" value="NTF2-like_dom_sf"/>
</dbReference>
<dbReference type="RefSeq" id="WP_012386020.1">
    <property type="nucleotide sequence ID" value="NC_010581.1"/>
</dbReference>
<dbReference type="OrthoDB" id="9798618at2"/>
<evidence type="ECO:0000256" key="1">
    <source>
        <dbReference type="ARBA" id="ARBA00004370"/>
    </source>
</evidence>
<dbReference type="InterPro" id="IPR016985">
    <property type="entry name" value="UCP031890_Tim44-rel"/>
</dbReference>
<feature type="domain" description="Tim44-like" evidence="6">
    <location>
        <begin position="102"/>
        <end position="248"/>
    </location>
</feature>
<evidence type="ECO:0000313" key="7">
    <source>
        <dbReference type="EMBL" id="ACB96672.1"/>
    </source>
</evidence>
<dbReference type="STRING" id="395963.Bind_3111"/>
<reference evidence="7 8" key="2">
    <citation type="journal article" date="2010" name="J. Bacteriol.">
        <title>Complete genome sequence of Beijerinckia indica subsp. indica.</title>
        <authorList>
            <person name="Tamas I."/>
            <person name="Dedysh S.N."/>
            <person name="Liesack W."/>
            <person name="Stott M.B."/>
            <person name="Alam M."/>
            <person name="Murrell J.C."/>
            <person name="Dunfield P.F."/>
        </authorList>
    </citation>
    <scope>NUCLEOTIDE SEQUENCE [LARGE SCALE GENOMIC DNA]</scope>
    <source>
        <strain evidence="8">ATCC 9039 / DSM 1715 / NCIMB 8712</strain>
    </source>
</reference>
<dbReference type="Proteomes" id="UP000001695">
    <property type="component" value="Chromosome"/>
</dbReference>
<dbReference type="HOGENOM" id="CLU_086329_1_1_5"/>
<dbReference type="EMBL" id="CP001016">
    <property type="protein sequence ID" value="ACB96672.1"/>
    <property type="molecule type" value="Genomic_DNA"/>
</dbReference>